<dbReference type="Gene3D" id="3.30.420.10">
    <property type="entry name" value="Ribonuclease H-like superfamily/Ribonuclease H"/>
    <property type="match status" value="1"/>
</dbReference>
<dbReference type="AlphaFoldDB" id="A0A0J6YJN0"/>
<evidence type="ECO:0000313" key="2">
    <source>
        <dbReference type="Proteomes" id="UP000054565"/>
    </source>
</evidence>
<protein>
    <submittedName>
        <fullName evidence="1">Uncharacterized protein</fullName>
    </submittedName>
</protein>
<dbReference type="Proteomes" id="UP000054565">
    <property type="component" value="Unassembled WGS sequence"/>
</dbReference>
<dbReference type="InterPro" id="IPR036397">
    <property type="entry name" value="RNaseH_sf"/>
</dbReference>
<dbReference type="GO" id="GO:0003676">
    <property type="term" value="F:nucleic acid binding"/>
    <property type="evidence" value="ECO:0007669"/>
    <property type="project" value="InterPro"/>
</dbReference>
<reference evidence="2" key="1">
    <citation type="journal article" date="2010" name="Genome Res.">
        <title>Population genomic sequencing of Coccidioides fungi reveals recent hybridization and transposon control.</title>
        <authorList>
            <person name="Neafsey D.E."/>
            <person name="Barker B.M."/>
            <person name="Sharpton T.J."/>
            <person name="Stajich J.E."/>
            <person name="Park D.J."/>
            <person name="Whiston E."/>
            <person name="Hung C.-Y."/>
            <person name="McMahan C."/>
            <person name="White J."/>
            <person name="Sykes S."/>
            <person name="Heiman D."/>
            <person name="Young S."/>
            <person name="Zeng Q."/>
            <person name="Abouelleil A."/>
            <person name="Aftuck L."/>
            <person name="Bessette D."/>
            <person name="Brown A."/>
            <person name="FitzGerald M."/>
            <person name="Lui A."/>
            <person name="Macdonald J.P."/>
            <person name="Priest M."/>
            <person name="Orbach M.J."/>
            <person name="Galgiani J.N."/>
            <person name="Kirkland T.N."/>
            <person name="Cole G.T."/>
            <person name="Birren B.W."/>
            <person name="Henn M.R."/>
            <person name="Taylor J.W."/>
            <person name="Rounsley S.D."/>
        </authorList>
    </citation>
    <scope>NUCLEOTIDE SEQUENCE [LARGE SCALE GENOMIC DNA]</scope>
    <source>
        <strain evidence="2">RMSCC 2394</strain>
    </source>
</reference>
<proteinExistence type="predicted"/>
<organism evidence="1 2">
    <name type="scientific">Coccidioides immitis RMSCC 2394</name>
    <dbReference type="NCBI Taxonomy" id="404692"/>
    <lineage>
        <taxon>Eukaryota</taxon>
        <taxon>Fungi</taxon>
        <taxon>Dikarya</taxon>
        <taxon>Ascomycota</taxon>
        <taxon>Pezizomycotina</taxon>
        <taxon>Eurotiomycetes</taxon>
        <taxon>Eurotiomycetidae</taxon>
        <taxon>Onygenales</taxon>
        <taxon>Onygenaceae</taxon>
        <taxon>Coccidioides</taxon>
    </lineage>
</organism>
<accession>A0A0J6YJN0</accession>
<dbReference type="EMBL" id="DS028097">
    <property type="protein sequence ID" value="KMP07860.1"/>
    <property type="molecule type" value="Genomic_DNA"/>
</dbReference>
<evidence type="ECO:0000313" key="1">
    <source>
        <dbReference type="EMBL" id="KMP07860.1"/>
    </source>
</evidence>
<gene>
    <name evidence="1" type="ORF">CIRG_07541</name>
</gene>
<sequence>MTSCGAPRETKTAREVWLQAWNELSQEKIQQWIEQIPHHIQEIIRLEGGNEYREGGYKGPREYKGQRLKGKISKQQDLGRDCLASRLEAAETLAALHLGDMNTWEDVQEEE</sequence>
<name>A0A0J6YJN0_COCIT</name>